<evidence type="ECO:0000256" key="1">
    <source>
        <dbReference type="ARBA" id="ARBA00005591"/>
    </source>
</evidence>
<proteinExistence type="inferred from homology"/>
<keyword evidence="3" id="KW-0560">Oxidoreductase</keyword>
<dbReference type="FunFam" id="3.30.1060.10:FF:000004">
    <property type="entry name" value="Peptide methionine sulfoxide reductase A5"/>
    <property type="match status" value="1"/>
</dbReference>
<dbReference type="AlphaFoldDB" id="A0A0N4ZIF5"/>
<feature type="domain" description="Peptide methionine sulphoxide reductase MsrA" evidence="5">
    <location>
        <begin position="13"/>
        <end position="151"/>
    </location>
</feature>
<dbReference type="WBParaSite" id="PTRK_0000770900.1">
    <property type="protein sequence ID" value="PTRK_0000770900.1"/>
    <property type="gene ID" value="PTRK_0000770900"/>
</dbReference>
<name>A0A0N4ZIF5_PARTI</name>
<evidence type="ECO:0000256" key="4">
    <source>
        <dbReference type="ARBA" id="ARBA00030643"/>
    </source>
</evidence>
<dbReference type="NCBIfam" id="TIGR00401">
    <property type="entry name" value="msrA"/>
    <property type="match status" value="1"/>
</dbReference>
<comment type="similarity">
    <text evidence="1">Belongs to the MsrA Met sulfoxide reductase family.</text>
</comment>
<dbReference type="Pfam" id="PF01625">
    <property type="entry name" value="PMSR"/>
    <property type="match status" value="1"/>
</dbReference>
<evidence type="ECO:0000313" key="7">
    <source>
        <dbReference type="WBParaSite" id="PTRK_0000770900.1"/>
    </source>
</evidence>
<protein>
    <recommendedName>
        <fullName evidence="2">peptide-methionine (S)-S-oxide reductase</fullName>
        <ecNumber evidence="2">1.8.4.11</ecNumber>
    </recommendedName>
    <alternativeName>
        <fullName evidence="4">Peptide-methionine (S)-S-oxide reductase</fullName>
    </alternativeName>
</protein>
<organism evidence="6 7">
    <name type="scientific">Parastrongyloides trichosuri</name>
    <name type="common">Possum-specific nematode worm</name>
    <dbReference type="NCBI Taxonomy" id="131310"/>
    <lineage>
        <taxon>Eukaryota</taxon>
        <taxon>Metazoa</taxon>
        <taxon>Ecdysozoa</taxon>
        <taxon>Nematoda</taxon>
        <taxon>Chromadorea</taxon>
        <taxon>Rhabditida</taxon>
        <taxon>Tylenchina</taxon>
        <taxon>Panagrolaimomorpha</taxon>
        <taxon>Strongyloidoidea</taxon>
        <taxon>Strongyloididae</taxon>
        <taxon>Parastrongyloides</taxon>
    </lineage>
</organism>
<evidence type="ECO:0000259" key="5">
    <source>
        <dbReference type="Pfam" id="PF01625"/>
    </source>
</evidence>
<keyword evidence="6" id="KW-1185">Reference proteome</keyword>
<dbReference type="Proteomes" id="UP000038045">
    <property type="component" value="Unplaced"/>
</dbReference>
<evidence type="ECO:0000313" key="6">
    <source>
        <dbReference type="Proteomes" id="UP000038045"/>
    </source>
</evidence>
<dbReference type="InterPro" id="IPR036509">
    <property type="entry name" value="Met_Sox_Rdtase_MsrA_sf"/>
</dbReference>
<evidence type="ECO:0000256" key="3">
    <source>
        <dbReference type="ARBA" id="ARBA00023002"/>
    </source>
</evidence>
<evidence type="ECO:0000256" key="2">
    <source>
        <dbReference type="ARBA" id="ARBA00012502"/>
    </source>
</evidence>
<accession>A0A0N4ZIF5</accession>
<dbReference type="PANTHER" id="PTHR43774">
    <property type="entry name" value="PEPTIDE METHIONINE SULFOXIDE REDUCTASE"/>
    <property type="match status" value="1"/>
</dbReference>
<dbReference type="EC" id="1.8.4.11" evidence="2"/>
<dbReference type="PANTHER" id="PTHR43774:SF1">
    <property type="entry name" value="PEPTIDE METHIONINE SULFOXIDE REDUCTASE MSRA 2"/>
    <property type="match status" value="1"/>
</dbReference>
<dbReference type="SUPFAM" id="SSF55068">
    <property type="entry name" value="Peptide methionine sulfoxide reductase"/>
    <property type="match status" value="1"/>
</dbReference>
<dbReference type="Gene3D" id="3.30.1060.10">
    <property type="entry name" value="Peptide methionine sulphoxide reductase MsrA"/>
    <property type="match status" value="1"/>
</dbReference>
<dbReference type="GO" id="GO:0008113">
    <property type="term" value="F:peptide-methionine (S)-S-oxide reductase activity"/>
    <property type="evidence" value="ECO:0007669"/>
    <property type="project" value="UniProtKB-EC"/>
</dbReference>
<sequence>MTSACFAKLTPNKAYFGMQCFWGSESRFARVIGVVGTKVGYAGGKKLNPTYKDIGDHTEVVEVTYNPAIVTYTDLLKVFWNSHSPFESRSKQYQSAILYLTEEEGDLARKSLEEFKNKSNLNDRKIETYIQKITIFTDAEDYHQKYWLRNAPSLFSILKLEGKDDEIKNSTIAAKVNGYLGGESDYSELNVIGKDYGLTDNEIEYIIKQTSEISKSRISCH</sequence>
<dbReference type="STRING" id="131310.A0A0N4ZIF5"/>
<reference evidence="7" key="1">
    <citation type="submission" date="2017-02" db="UniProtKB">
        <authorList>
            <consortium name="WormBaseParasite"/>
        </authorList>
    </citation>
    <scope>IDENTIFICATION</scope>
</reference>
<dbReference type="InterPro" id="IPR002569">
    <property type="entry name" value="Met_Sox_Rdtase_MsrA_dom"/>
</dbReference>
<dbReference type="HAMAP" id="MF_01401">
    <property type="entry name" value="MsrA"/>
    <property type="match status" value="1"/>
</dbReference>